<dbReference type="EMBL" id="JARAOO010000012">
    <property type="protein sequence ID" value="KAJ7949753.1"/>
    <property type="molecule type" value="Genomic_DNA"/>
</dbReference>
<sequence length="263" mass="29740">MLPLSTIHADDRERTPPRLKSGRLQKRARVEPSLREQTRPDGFSLAKVPKHIFLGVLEDVSISDIPNATYVVARGSTLPVDAALIDDLSLESAFIIGLSTGVQASLYTKLKKVQEDTKYSMKKLFGTIQENENLKARLIQAKKGELLWNNSSHCKPKPCIWGLRWKGGSTNAMSRTRRQISLREEVERCRSFESEAVHLREEKDKEIARLKAELEWPSEEEVEEEERLAKMLVEAEADKEEGSEDEGAGDEEVKAVEPDSRDQ</sequence>
<evidence type="ECO:0000256" key="1">
    <source>
        <dbReference type="SAM" id="MobiDB-lite"/>
    </source>
</evidence>
<gene>
    <name evidence="2" type="ORF">O6P43_030054</name>
</gene>
<feature type="compositionally biased region" description="Basic and acidic residues" evidence="1">
    <location>
        <begin position="251"/>
        <end position="263"/>
    </location>
</feature>
<name>A0AAD7PBR9_QUISA</name>
<dbReference type="Proteomes" id="UP001163823">
    <property type="component" value="Chromosome 12"/>
</dbReference>
<evidence type="ECO:0000313" key="3">
    <source>
        <dbReference type="Proteomes" id="UP001163823"/>
    </source>
</evidence>
<accession>A0AAD7PBR9</accession>
<dbReference type="KEGG" id="qsa:O6P43_030054"/>
<protein>
    <submittedName>
        <fullName evidence="2">Uncharacterized protein</fullName>
    </submittedName>
</protein>
<keyword evidence="3" id="KW-1185">Reference proteome</keyword>
<proteinExistence type="predicted"/>
<comment type="caution">
    <text evidence="2">The sequence shown here is derived from an EMBL/GenBank/DDBJ whole genome shotgun (WGS) entry which is preliminary data.</text>
</comment>
<feature type="region of interest" description="Disordered" evidence="1">
    <location>
        <begin position="232"/>
        <end position="263"/>
    </location>
</feature>
<evidence type="ECO:0000313" key="2">
    <source>
        <dbReference type="EMBL" id="KAJ7949753.1"/>
    </source>
</evidence>
<dbReference type="AlphaFoldDB" id="A0AAD7PBR9"/>
<organism evidence="2 3">
    <name type="scientific">Quillaja saponaria</name>
    <name type="common">Soap bark tree</name>
    <dbReference type="NCBI Taxonomy" id="32244"/>
    <lineage>
        <taxon>Eukaryota</taxon>
        <taxon>Viridiplantae</taxon>
        <taxon>Streptophyta</taxon>
        <taxon>Embryophyta</taxon>
        <taxon>Tracheophyta</taxon>
        <taxon>Spermatophyta</taxon>
        <taxon>Magnoliopsida</taxon>
        <taxon>eudicotyledons</taxon>
        <taxon>Gunneridae</taxon>
        <taxon>Pentapetalae</taxon>
        <taxon>rosids</taxon>
        <taxon>fabids</taxon>
        <taxon>Fabales</taxon>
        <taxon>Quillajaceae</taxon>
        <taxon>Quillaja</taxon>
    </lineage>
</organism>
<feature type="region of interest" description="Disordered" evidence="1">
    <location>
        <begin position="1"/>
        <end position="38"/>
    </location>
</feature>
<reference evidence="2" key="1">
    <citation type="journal article" date="2023" name="Science">
        <title>Elucidation of the pathway for biosynthesis of saponin adjuvants from the soapbark tree.</title>
        <authorList>
            <person name="Reed J."/>
            <person name="Orme A."/>
            <person name="El-Demerdash A."/>
            <person name="Owen C."/>
            <person name="Martin L.B.B."/>
            <person name="Misra R.C."/>
            <person name="Kikuchi S."/>
            <person name="Rejzek M."/>
            <person name="Martin A.C."/>
            <person name="Harkess A."/>
            <person name="Leebens-Mack J."/>
            <person name="Louveau T."/>
            <person name="Stephenson M.J."/>
            <person name="Osbourn A."/>
        </authorList>
    </citation>
    <scope>NUCLEOTIDE SEQUENCE</scope>
    <source>
        <strain evidence="2">S10</strain>
    </source>
</reference>
<feature type="compositionally biased region" description="Acidic residues" evidence="1">
    <location>
        <begin position="235"/>
        <end position="250"/>
    </location>
</feature>
<feature type="compositionally biased region" description="Basic and acidic residues" evidence="1">
    <location>
        <begin position="28"/>
        <end position="38"/>
    </location>
</feature>